<accession>A0A914A5V8</accession>
<dbReference type="PANTHER" id="PTHR10697:SF1">
    <property type="entry name" value="MAMMALIAN EPENDYMIN-RELATED PROTEIN 1"/>
    <property type="match status" value="1"/>
</dbReference>
<dbReference type="RefSeq" id="XP_038059120.1">
    <property type="nucleotide sequence ID" value="XM_038203192.1"/>
</dbReference>
<keyword evidence="3" id="KW-1185">Reference proteome</keyword>
<dbReference type="GO" id="GO:0007160">
    <property type="term" value="P:cell-matrix adhesion"/>
    <property type="evidence" value="ECO:0007669"/>
    <property type="project" value="InterPro"/>
</dbReference>
<feature type="chain" id="PRO_5037388891" description="Ependymin" evidence="1">
    <location>
        <begin position="20"/>
        <end position="217"/>
    </location>
</feature>
<name>A0A914A5V8_PATMI</name>
<proteinExistence type="predicted"/>
<keyword evidence="1" id="KW-0732">Signal</keyword>
<dbReference type="GO" id="GO:0005576">
    <property type="term" value="C:extracellular region"/>
    <property type="evidence" value="ECO:0007669"/>
    <property type="project" value="InterPro"/>
</dbReference>
<evidence type="ECO:0008006" key="4">
    <source>
        <dbReference type="Google" id="ProtNLM"/>
    </source>
</evidence>
<reference evidence="2" key="1">
    <citation type="submission" date="2022-11" db="UniProtKB">
        <authorList>
            <consortium name="EnsemblMetazoa"/>
        </authorList>
    </citation>
    <scope>IDENTIFICATION</scope>
</reference>
<organism evidence="2 3">
    <name type="scientific">Patiria miniata</name>
    <name type="common">Bat star</name>
    <name type="synonym">Asterina miniata</name>
    <dbReference type="NCBI Taxonomy" id="46514"/>
    <lineage>
        <taxon>Eukaryota</taxon>
        <taxon>Metazoa</taxon>
        <taxon>Echinodermata</taxon>
        <taxon>Eleutherozoa</taxon>
        <taxon>Asterozoa</taxon>
        <taxon>Asteroidea</taxon>
        <taxon>Valvatacea</taxon>
        <taxon>Valvatida</taxon>
        <taxon>Asterinidae</taxon>
        <taxon>Patiria</taxon>
    </lineage>
</organism>
<sequence length="217" mass="23596">MDVKSVLFLLLVAVALSQAQKQCCFPDQYEAIDGQITGLVQSGQGTVQLASAQIAFDYTNRRLGEIVTVQGSMYQEVFDYNKGVLYVINLTMKTCQKVPLPTMQMQHCVPSNATYVGSFYAGDHKLNADTFSYSINEGSAVGNVTLSVSKDNCIPFSQTFVGSSGGNQMLTVAGFVNYTPGIQDPSKYFTIPNYCPAFLTPEPKEGLGPAFTMKFPL</sequence>
<dbReference type="Proteomes" id="UP000887568">
    <property type="component" value="Unplaced"/>
</dbReference>
<dbReference type="InterPro" id="IPR001299">
    <property type="entry name" value="Ependymin"/>
</dbReference>
<dbReference type="Pfam" id="PF00811">
    <property type="entry name" value="Ependymin"/>
    <property type="match status" value="1"/>
</dbReference>
<dbReference type="GO" id="GO:0005509">
    <property type="term" value="F:calcium ion binding"/>
    <property type="evidence" value="ECO:0007669"/>
    <property type="project" value="InterPro"/>
</dbReference>
<dbReference type="AlphaFoldDB" id="A0A914A5V8"/>
<dbReference type="OrthoDB" id="10001248at2759"/>
<evidence type="ECO:0000313" key="3">
    <source>
        <dbReference type="Proteomes" id="UP000887568"/>
    </source>
</evidence>
<dbReference type="GeneID" id="119730345"/>
<dbReference type="PANTHER" id="PTHR10697">
    <property type="entry name" value="MAMMALIAN EPENDYMIN-RELATED PROTEIN 1"/>
    <property type="match status" value="1"/>
</dbReference>
<evidence type="ECO:0000256" key="1">
    <source>
        <dbReference type="SAM" id="SignalP"/>
    </source>
</evidence>
<dbReference type="EnsemblMetazoa" id="XM_038203192.1">
    <property type="protein sequence ID" value="XP_038059120.1"/>
    <property type="gene ID" value="LOC119730345"/>
</dbReference>
<dbReference type="GO" id="GO:0005764">
    <property type="term" value="C:lysosome"/>
    <property type="evidence" value="ECO:0007669"/>
    <property type="project" value="TreeGrafter"/>
</dbReference>
<feature type="signal peptide" evidence="1">
    <location>
        <begin position="1"/>
        <end position="19"/>
    </location>
</feature>
<evidence type="ECO:0000313" key="2">
    <source>
        <dbReference type="EnsemblMetazoa" id="XP_038059120.1"/>
    </source>
</evidence>
<protein>
    <recommendedName>
        <fullName evidence="4">Ependymin</fullName>
    </recommendedName>
</protein>